<protein>
    <submittedName>
        <fullName evidence="1">Uncharacterized protein</fullName>
    </submittedName>
</protein>
<name>A0A0F9J4F9_9ZZZZ</name>
<evidence type="ECO:0000313" key="1">
    <source>
        <dbReference type="EMBL" id="KKM64634.1"/>
    </source>
</evidence>
<organism evidence="1">
    <name type="scientific">marine sediment metagenome</name>
    <dbReference type="NCBI Taxonomy" id="412755"/>
    <lineage>
        <taxon>unclassified sequences</taxon>
        <taxon>metagenomes</taxon>
        <taxon>ecological metagenomes</taxon>
    </lineage>
</organism>
<proteinExistence type="predicted"/>
<dbReference type="AlphaFoldDB" id="A0A0F9J4F9"/>
<sequence length="63" mass="7335">MVIDTDILREKVRLYYANKADEVDNNSRLSDKAAINRLTKLETYEINSLVIINDIEHIQKTIT</sequence>
<gene>
    <name evidence="1" type="ORF">LCGC14_1499350</name>
</gene>
<comment type="caution">
    <text evidence="1">The sequence shown here is derived from an EMBL/GenBank/DDBJ whole genome shotgun (WGS) entry which is preliminary data.</text>
</comment>
<reference evidence="1" key="1">
    <citation type="journal article" date="2015" name="Nature">
        <title>Complex archaea that bridge the gap between prokaryotes and eukaryotes.</title>
        <authorList>
            <person name="Spang A."/>
            <person name="Saw J.H."/>
            <person name="Jorgensen S.L."/>
            <person name="Zaremba-Niedzwiedzka K."/>
            <person name="Martijn J."/>
            <person name="Lind A.E."/>
            <person name="van Eijk R."/>
            <person name="Schleper C."/>
            <person name="Guy L."/>
            <person name="Ettema T.J."/>
        </authorList>
    </citation>
    <scope>NUCLEOTIDE SEQUENCE</scope>
</reference>
<dbReference type="EMBL" id="LAZR01010864">
    <property type="protein sequence ID" value="KKM64634.1"/>
    <property type="molecule type" value="Genomic_DNA"/>
</dbReference>
<accession>A0A0F9J4F9</accession>